<dbReference type="RefSeq" id="WP_073581991.1">
    <property type="nucleotide sequence ID" value="NZ_AP024897.1"/>
</dbReference>
<dbReference type="NCBIfam" id="TIGR02122">
    <property type="entry name" value="TRAP_TAXI"/>
    <property type="match status" value="1"/>
</dbReference>
<gene>
    <name evidence="2" type="ORF">VQ7734_02005</name>
</gene>
<dbReference type="PANTHER" id="PTHR42941">
    <property type="entry name" value="SLL1037 PROTEIN"/>
    <property type="match status" value="1"/>
</dbReference>
<dbReference type="OrthoDB" id="9776669at2"/>
<evidence type="ECO:0000313" key="3">
    <source>
        <dbReference type="Proteomes" id="UP000184600"/>
    </source>
</evidence>
<reference evidence="3" key="1">
    <citation type="submission" date="2016-12" db="EMBL/GenBank/DDBJ databases">
        <authorList>
            <person name="Rodrigo-Torres L."/>
            <person name="Arahal R.D."/>
            <person name="Lucena T."/>
        </authorList>
    </citation>
    <scope>NUCLEOTIDE SEQUENCE [LARGE SCALE GENOMIC DNA]</scope>
</reference>
<dbReference type="STRING" id="1117707.VQ7734_02005"/>
<accession>A0A1M7YUT9</accession>
<dbReference type="SUPFAM" id="SSF53850">
    <property type="entry name" value="Periplasmic binding protein-like II"/>
    <property type="match status" value="1"/>
</dbReference>
<dbReference type="EMBL" id="FRFG01000023">
    <property type="protein sequence ID" value="SHO56236.1"/>
    <property type="molecule type" value="Genomic_DNA"/>
</dbReference>
<dbReference type="PANTHER" id="PTHR42941:SF1">
    <property type="entry name" value="SLL1037 PROTEIN"/>
    <property type="match status" value="1"/>
</dbReference>
<sequence>MSIFNPKTFSKAARILLLSSAVISSFAYAKSVKIIAEEPGGGWYTYGTTFARLIAEKTDNQYTVSLIPRGGGMTNPVAVNNGKADFGFATSNAAAWAKFGLTDIYKGRKNNNIMSMLNGLQEAYTLIAARKDWVEKTGNNTLEKIIKAKDVVIATSPTGSQVPIIADFMFKALGTSLKELRSDGKLIQIGGGQMSQMLRDKTIDIFIENVPANHPSVTEMTLTTDLVYIPFPTKVLKALADVGLPTGVMKAGTYKGQTENYINPVSASVFITNSNVDTETVYAITKALVESQAKIKASHAPLKVWDPEKSVSQSVLPLHPGAKKYYQEKGWLK</sequence>
<dbReference type="Pfam" id="PF16868">
    <property type="entry name" value="NMT1_3"/>
    <property type="match status" value="1"/>
</dbReference>
<proteinExistence type="predicted"/>
<dbReference type="InterPro" id="IPR011852">
    <property type="entry name" value="TRAP_TAXI"/>
</dbReference>
<keyword evidence="1" id="KW-0732">Signal</keyword>
<dbReference type="Gene3D" id="3.40.190.10">
    <property type="entry name" value="Periplasmic binding protein-like II"/>
    <property type="match status" value="2"/>
</dbReference>
<protein>
    <recommendedName>
        <fullName evidence="4">NMT1/THI5 like protein</fullName>
    </recommendedName>
</protein>
<organism evidence="2 3">
    <name type="scientific">Vibrio quintilis</name>
    <dbReference type="NCBI Taxonomy" id="1117707"/>
    <lineage>
        <taxon>Bacteria</taxon>
        <taxon>Pseudomonadati</taxon>
        <taxon>Pseudomonadota</taxon>
        <taxon>Gammaproteobacteria</taxon>
        <taxon>Vibrionales</taxon>
        <taxon>Vibrionaceae</taxon>
        <taxon>Vibrio</taxon>
    </lineage>
</organism>
<name>A0A1M7YUT9_9VIBR</name>
<evidence type="ECO:0008006" key="4">
    <source>
        <dbReference type="Google" id="ProtNLM"/>
    </source>
</evidence>
<feature type="chain" id="PRO_5012884515" description="NMT1/THI5 like protein" evidence="1">
    <location>
        <begin position="30"/>
        <end position="333"/>
    </location>
</feature>
<dbReference type="Proteomes" id="UP000184600">
    <property type="component" value="Unassembled WGS sequence"/>
</dbReference>
<evidence type="ECO:0000313" key="2">
    <source>
        <dbReference type="EMBL" id="SHO56236.1"/>
    </source>
</evidence>
<feature type="signal peptide" evidence="1">
    <location>
        <begin position="1"/>
        <end position="29"/>
    </location>
</feature>
<keyword evidence="3" id="KW-1185">Reference proteome</keyword>
<evidence type="ECO:0000256" key="1">
    <source>
        <dbReference type="SAM" id="SignalP"/>
    </source>
</evidence>
<dbReference type="AlphaFoldDB" id="A0A1M7YUT9"/>